<gene>
    <name evidence="2" type="ORF">AAIA72_06150</name>
</gene>
<accession>A0AB39V060</accession>
<dbReference type="SUPFAM" id="SSF141371">
    <property type="entry name" value="PilZ domain-like"/>
    <property type="match status" value="1"/>
</dbReference>
<sequence length="146" mass="16601">MRSFIRHPTDIPVRLRCSDAEPDELPLRNISFGGVCCMSDKPYKAGTSLTLTIRHVDPPFECPVRVVWCRPRSSGQFELGLEFLSEQDAYAARMVEQVCHIEHYRKQVAVNEGRMLTPEQAAAEWIRKYAGTFAPDNQPESSQTCQ</sequence>
<evidence type="ECO:0000259" key="1">
    <source>
        <dbReference type="Pfam" id="PF07238"/>
    </source>
</evidence>
<dbReference type="KEGG" id="tcd:AAIA72_06150"/>
<dbReference type="RefSeq" id="WP_369602533.1">
    <property type="nucleotide sequence ID" value="NZ_CP154858.1"/>
</dbReference>
<dbReference type="Pfam" id="PF07238">
    <property type="entry name" value="PilZ"/>
    <property type="match status" value="1"/>
</dbReference>
<proteinExistence type="predicted"/>
<dbReference type="EMBL" id="CP154858">
    <property type="protein sequence ID" value="XDT73547.1"/>
    <property type="molecule type" value="Genomic_DNA"/>
</dbReference>
<protein>
    <submittedName>
        <fullName evidence="2">PilZ domain-containing protein</fullName>
    </submittedName>
</protein>
<dbReference type="Gene3D" id="2.40.10.220">
    <property type="entry name" value="predicted glycosyltransferase like domains"/>
    <property type="match status" value="1"/>
</dbReference>
<dbReference type="AlphaFoldDB" id="A0AB39V060"/>
<dbReference type="GO" id="GO:0035438">
    <property type="term" value="F:cyclic-di-GMP binding"/>
    <property type="evidence" value="ECO:0007669"/>
    <property type="project" value="InterPro"/>
</dbReference>
<feature type="domain" description="PilZ" evidence="1">
    <location>
        <begin position="2"/>
        <end position="90"/>
    </location>
</feature>
<organism evidence="2">
    <name type="scientific">Thermohahella caldifontis</name>
    <dbReference type="NCBI Taxonomy" id="3142973"/>
    <lineage>
        <taxon>Bacteria</taxon>
        <taxon>Pseudomonadati</taxon>
        <taxon>Pseudomonadota</taxon>
        <taxon>Gammaproteobacteria</taxon>
        <taxon>Oceanospirillales</taxon>
        <taxon>Hahellaceae</taxon>
        <taxon>Thermohahella</taxon>
    </lineage>
</organism>
<name>A0AB39V060_9GAMM</name>
<evidence type="ECO:0000313" key="2">
    <source>
        <dbReference type="EMBL" id="XDT73547.1"/>
    </source>
</evidence>
<dbReference type="InterPro" id="IPR009875">
    <property type="entry name" value="PilZ_domain"/>
</dbReference>
<reference evidence="2" key="1">
    <citation type="submission" date="2024-05" db="EMBL/GenBank/DDBJ databases">
        <title>Genome sequencing of novel strain.</title>
        <authorList>
            <person name="Ganbat D."/>
            <person name="Ganbat S."/>
            <person name="Lee S.-J."/>
        </authorList>
    </citation>
    <scope>NUCLEOTIDE SEQUENCE</scope>
    <source>
        <strain evidence="2">SMD15-11</strain>
    </source>
</reference>